<gene>
    <name evidence="2" type="ORF">SDC9_173696</name>
</gene>
<organism evidence="2">
    <name type="scientific">bioreactor metagenome</name>
    <dbReference type="NCBI Taxonomy" id="1076179"/>
    <lineage>
        <taxon>unclassified sequences</taxon>
        <taxon>metagenomes</taxon>
        <taxon>ecological metagenomes</taxon>
    </lineage>
</organism>
<dbReference type="EMBL" id="VSSQ01075741">
    <property type="protein sequence ID" value="MPN26272.1"/>
    <property type="molecule type" value="Genomic_DNA"/>
</dbReference>
<evidence type="ECO:0000256" key="1">
    <source>
        <dbReference type="SAM" id="Phobius"/>
    </source>
</evidence>
<evidence type="ECO:0000313" key="2">
    <source>
        <dbReference type="EMBL" id="MPN26272.1"/>
    </source>
</evidence>
<proteinExistence type="predicted"/>
<keyword evidence="1" id="KW-0472">Membrane</keyword>
<dbReference type="AlphaFoldDB" id="A0A645GK84"/>
<feature type="transmembrane region" description="Helical" evidence="1">
    <location>
        <begin position="26"/>
        <end position="51"/>
    </location>
</feature>
<keyword evidence="1" id="KW-1133">Transmembrane helix</keyword>
<protein>
    <submittedName>
        <fullName evidence="2">Uncharacterized protein</fullName>
    </submittedName>
</protein>
<sequence>MGYIIHISYGYIMQIGINIIDETRELIAVSCAVSAMIGMLVYIALTVVLNIKEAKELIDLSKNKAIALIRR</sequence>
<accession>A0A645GK84</accession>
<keyword evidence="1" id="KW-0812">Transmembrane</keyword>
<comment type="caution">
    <text evidence="2">The sequence shown here is derived from an EMBL/GenBank/DDBJ whole genome shotgun (WGS) entry which is preliminary data.</text>
</comment>
<reference evidence="2" key="1">
    <citation type="submission" date="2019-08" db="EMBL/GenBank/DDBJ databases">
        <authorList>
            <person name="Kucharzyk K."/>
            <person name="Murdoch R.W."/>
            <person name="Higgins S."/>
            <person name="Loffler F."/>
        </authorList>
    </citation>
    <scope>NUCLEOTIDE SEQUENCE</scope>
</reference>
<name>A0A645GK84_9ZZZZ</name>